<evidence type="ECO:0000259" key="2">
    <source>
        <dbReference type="Pfam" id="PF00496"/>
    </source>
</evidence>
<reference evidence="3" key="1">
    <citation type="submission" date="2024-06" db="EMBL/GenBank/DDBJ databases">
        <title>Draft genome sequence of Microbacterium sp. strain A8/3-1, isolated from Oxytropis tragacanthoides Fisch. ex DC. Root nodules in the Altai region of Russia.</title>
        <authorList>
            <person name="Sazanova A."/>
            <person name="Guro P."/>
            <person name="Kuznetsova I."/>
            <person name="Belimov A."/>
            <person name="Safronova V."/>
        </authorList>
    </citation>
    <scope>NUCLEOTIDE SEQUENCE</scope>
    <source>
        <strain evidence="3">A8/3-1</strain>
    </source>
</reference>
<organism evidence="3">
    <name type="scientific">Microbacterium sp. A8/3-1</name>
    <dbReference type="NCBI Taxonomy" id="3160749"/>
    <lineage>
        <taxon>Bacteria</taxon>
        <taxon>Bacillati</taxon>
        <taxon>Actinomycetota</taxon>
        <taxon>Actinomycetes</taxon>
        <taxon>Micrococcales</taxon>
        <taxon>Microbacteriaceae</taxon>
        <taxon>Microbacterium</taxon>
    </lineage>
</organism>
<proteinExistence type="predicted"/>
<dbReference type="CDD" id="cd00995">
    <property type="entry name" value="PBP2_NikA_DppA_OppA_like"/>
    <property type="match status" value="1"/>
</dbReference>
<dbReference type="PANTHER" id="PTHR30290">
    <property type="entry name" value="PERIPLASMIC BINDING COMPONENT OF ABC TRANSPORTER"/>
    <property type="match status" value="1"/>
</dbReference>
<protein>
    <submittedName>
        <fullName evidence="3">ABC transporter substrate-binding protein</fullName>
    </submittedName>
</protein>
<dbReference type="GO" id="GO:1904680">
    <property type="term" value="F:peptide transmembrane transporter activity"/>
    <property type="evidence" value="ECO:0007669"/>
    <property type="project" value="TreeGrafter"/>
</dbReference>
<evidence type="ECO:0000256" key="1">
    <source>
        <dbReference type="SAM" id="SignalP"/>
    </source>
</evidence>
<feature type="domain" description="Solute-binding protein family 5" evidence="2">
    <location>
        <begin position="89"/>
        <end position="402"/>
    </location>
</feature>
<dbReference type="GO" id="GO:0015833">
    <property type="term" value="P:peptide transport"/>
    <property type="evidence" value="ECO:0007669"/>
    <property type="project" value="TreeGrafter"/>
</dbReference>
<dbReference type="RefSeq" id="WP_350350825.1">
    <property type="nucleotide sequence ID" value="NZ_CP158357.1"/>
</dbReference>
<accession>A0AAU7VU69</accession>
<dbReference type="AlphaFoldDB" id="A0AAU7VU69"/>
<gene>
    <name evidence="3" type="ORF">ABS642_15650</name>
</gene>
<dbReference type="InterPro" id="IPR000914">
    <property type="entry name" value="SBP_5_dom"/>
</dbReference>
<sequence length="527" mass="56499">MNRRSWAGTAAALAVVTLTISGCSAGGGGGGGGAEEPAGDPVAGGTLTWGVPAEPSAGGIDPMVASAIAAEVIYSMAYDTLLTRDDDNKIEPALATEYEQVDELTWVFQLRDDVTFSDGTPFDAGDVVYSFETRKDGGTNATYLSLMESVEATGDHEVTFHFSEPDGTFLDAVSARQTFLIVSEEGYGNATEEERQTTSFGTGAFQVTEWNQGVSVTMEKNEDYWGEEPYLDEIVFELYPDENTLLAAVQQGSVQAASFIDGSLAQQAEQSGFTLGDAAFRQNLAIYVNPEAGPLSDVNVRRAFSLALDRQALVDTAMLGNAGVSFVPPAGDPGATDATKLPYHQRDVDEAKRLLEEAGQPNPEITLSYMGDVAQAHHPVYEMMQQQLAEAGITLNLKSTPLAEIAPIFTTGESWTDLVAIPGSPRASAAFYLEPVLLEGGVYNHWDGNPDADKARELLKAAKSAASPEEYTDLVAQLANEAAEQALEFVPAAVPVYFEVWDGSKLHDYENDAFYSRSALDRAWLSQ</sequence>
<dbReference type="Gene3D" id="3.40.190.10">
    <property type="entry name" value="Periplasmic binding protein-like II"/>
    <property type="match status" value="1"/>
</dbReference>
<keyword evidence="1" id="KW-0732">Signal</keyword>
<dbReference type="Gene3D" id="3.10.105.10">
    <property type="entry name" value="Dipeptide-binding Protein, Domain 3"/>
    <property type="match status" value="1"/>
</dbReference>
<feature type="signal peptide" evidence="1">
    <location>
        <begin position="1"/>
        <end position="25"/>
    </location>
</feature>
<evidence type="ECO:0000313" key="3">
    <source>
        <dbReference type="EMBL" id="XBX77333.1"/>
    </source>
</evidence>
<feature type="chain" id="PRO_5043806565" evidence="1">
    <location>
        <begin position="26"/>
        <end position="527"/>
    </location>
</feature>
<dbReference type="InterPro" id="IPR039424">
    <property type="entry name" value="SBP_5"/>
</dbReference>
<dbReference type="PROSITE" id="PS51257">
    <property type="entry name" value="PROKAR_LIPOPROTEIN"/>
    <property type="match status" value="1"/>
</dbReference>
<dbReference type="Pfam" id="PF00496">
    <property type="entry name" value="SBP_bac_5"/>
    <property type="match status" value="1"/>
</dbReference>
<name>A0AAU7VU69_9MICO</name>
<dbReference type="SUPFAM" id="SSF53850">
    <property type="entry name" value="Periplasmic binding protein-like II"/>
    <property type="match status" value="1"/>
</dbReference>
<dbReference type="EMBL" id="CP158357">
    <property type="protein sequence ID" value="XBX77333.1"/>
    <property type="molecule type" value="Genomic_DNA"/>
</dbReference>